<dbReference type="PIRSF" id="PIRSF006060">
    <property type="entry name" value="AA_transporter"/>
    <property type="match status" value="1"/>
</dbReference>
<feature type="transmembrane region" description="Helical" evidence="7">
    <location>
        <begin position="48"/>
        <end position="67"/>
    </location>
</feature>
<organism evidence="9 10">
    <name type="scientific">Kibdelosporangium philippinense</name>
    <dbReference type="NCBI Taxonomy" id="211113"/>
    <lineage>
        <taxon>Bacteria</taxon>
        <taxon>Bacillati</taxon>
        <taxon>Actinomycetota</taxon>
        <taxon>Actinomycetes</taxon>
        <taxon>Pseudonocardiales</taxon>
        <taxon>Pseudonocardiaceae</taxon>
        <taxon>Kibdelosporangium</taxon>
    </lineage>
</organism>
<dbReference type="Proteomes" id="UP001521150">
    <property type="component" value="Unassembled WGS sequence"/>
</dbReference>
<feature type="transmembrane region" description="Helical" evidence="7">
    <location>
        <begin position="330"/>
        <end position="351"/>
    </location>
</feature>
<evidence type="ECO:0000313" key="10">
    <source>
        <dbReference type="Proteomes" id="UP001521150"/>
    </source>
</evidence>
<evidence type="ECO:0000256" key="2">
    <source>
        <dbReference type="ARBA" id="ARBA00022448"/>
    </source>
</evidence>
<dbReference type="EMBL" id="JAJVCN010000003">
    <property type="protein sequence ID" value="MCE7008876.1"/>
    <property type="molecule type" value="Genomic_DNA"/>
</dbReference>
<reference evidence="9 10" key="1">
    <citation type="submission" date="2021-12" db="EMBL/GenBank/DDBJ databases">
        <title>Genome sequence of Kibdelosporangium philippinense ATCC 49844.</title>
        <authorList>
            <person name="Fedorov E.A."/>
            <person name="Omeragic M."/>
            <person name="Shalygina K.F."/>
            <person name="Maclea K.S."/>
        </authorList>
    </citation>
    <scope>NUCLEOTIDE SEQUENCE [LARGE SCALE GENOMIC DNA]</scope>
    <source>
        <strain evidence="9 10">ATCC 49844</strain>
    </source>
</reference>
<keyword evidence="2" id="KW-0813">Transport</keyword>
<feature type="transmembrane region" description="Helical" evidence="7">
    <location>
        <begin position="427"/>
        <end position="445"/>
    </location>
</feature>
<protein>
    <submittedName>
        <fullName evidence="9">Amino acid permease</fullName>
    </submittedName>
</protein>
<dbReference type="InterPro" id="IPR004841">
    <property type="entry name" value="AA-permease/SLC12A_dom"/>
</dbReference>
<dbReference type="RefSeq" id="WP_233730329.1">
    <property type="nucleotide sequence ID" value="NZ_JAJVCN010000003.1"/>
</dbReference>
<comment type="subcellular location">
    <subcellularLocation>
        <location evidence="1">Membrane</location>
        <topology evidence="1">Multi-pass membrane protein</topology>
    </subcellularLocation>
</comment>
<dbReference type="Gene3D" id="1.20.1740.10">
    <property type="entry name" value="Amino acid/polyamine transporter I"/>
    <property type="match status" value="1"/>
</dbReference>
<feature type="transmembrane region" description="Helical" evidence="7">
    <location>
        <begin position="157"/>
        <end position="178"/>
    </location>
</feature>
<dbReference type="PANTHER" id="PTHR43495:SF5">
    <property type="entry name" value="GAMMA-AMINOBUTYRIC ACID PERMEASE"/>
    <property type="match status" value="1"/>
</dbReference>
<feature type="transmembrane region" description="Helical" evidence="7">
    <location>
        <begin position="198"/>
        <end position="223"/>
    </location>
</feature>
<keyword evidence="10" id="KW-1185">Reference proteome</keyword>
<evidence type="ECO:0000313" key="9">
    <source>
        <dbReference type="EMBL" id="MCE7008876.1"/>
    </source>
</evidence>
<feature type="transmembrane region" description="Helical" evidence="7">
    <location>
        <begin position="398"/>
        <end position="421"/>
    </location>
</feature>
<comment type="caution">
    <text evidence="9">The sequence shown here is derived from an EMBL/GenBank/DDBJ whole genome shotgun (WGS) entry which is preliminary data.</text>
</comment>
<keyword evidence="3 7" id="KW-0812">Transmembrane</keyword>
<accession>A0ABS8ZQH5</accession>
<dbReference type="Pfam" id="PF00324">
    <property type="entry name" value="AA_permease"/>
    <property type="match status" value="1"/>
</dbReference>
<keyword evidence="5 7" id="KW-1133">Transmembrane helix</keyword>
<gene>
    <name evidence="9" type="ORF">LWC34_39610</name>
</gene>
<feature type="transmembrane region" description="Helical" evidence="7">
    <location>
        <begin position="128"/>
        <end position="150"/>
    </location>
</feature>
<dbReference type="PROSITE" id="PS00218">
    <property type="entry name" value="AMINO_ACID_PERMEASE_1"/>
    <property type="match status" value="1"/>
</dbReference>
<feature type="transmembrane region" description="Helical" evidence="7">
    <location>
        <begin position="20"/>
        <end position="42"/>
    </location>
</feature>
<evidence type="ECO:0000256" key="5">
    <source>
        <dbReference type="ARBA" id="ARBA00022989"/>
    </source>
</evidence>
<name>A0ABS8ZQH5_9PSEU</name>
<evidence type="ECO:0000256" key="4">
    <source>
        <dbReference type="ARBA" id="ARBA00022970"/>
    </source>
</evidence>
<feature type="transmembrane region" description="Helical" evidence="7">
    <location>
        <begin position="285"/>
        <end position="310"/>
    </location>
</feature>
<evidence type="ECO:0000256" key="7">
    <source>
        <dbReference type="SAM" id="Phobius"/>
    </source>
</evidence>
<evidence type="ECO:0000259" key="8">
    <source>
        <dbReference type="Pfam" id="PF00324"/>
    </source>
</evidence>
<sequence length="451" mass="48162">MTTELSSPPRLAGGLRQRHLTMIAMGGVIGSGLFVGSSAGIALAGPGIVFSFLLAGLLAVLVMRMMAEMAAALPSSGSFSEHAERAYGPWAGFTIGWLYWVGLMVAVAMEATVAAMIVNGWFPMIPQWALVLIFMTAFTVVNLAAVGNFGEFEFWFAWLKVAAIIVFLALGLLAFFGVLPGTNFVGTANLTELLPNGWSGVITGLLAIVFAFGGLEVVTIAAAESDNPAHAVGRAVRTAVWRIFAFYIGSMLIVVTLVPWNQIIVGESPFAAVLTHIGIPAASQIMNAVVVVALLSALNANIYASARMIYSLAERGKAPRAVTRLDRNQVPYVAVLASVAFGFVAVVLNIVWPDTLFYFMLNAVGAVLLLVWIMVACSQLRLRRVLESTQPASLTVKMWAYPYLTWAALIAMIGILLLMLTDSAGRVQLMSSGILVAVVLAISLWHSRTHV</sequence>
<keyword evidence="4" id="KW-0029">Amino-acid transport</keyword>
<dbReference type="PANTHER" id="PTHR43495">
    <property type="entry name" value="GABA PERMEASE"/>
    <property type="match status" value="1"/>
</dbReference>
<dbReference type="InterPro" id="IPR004840">
    <property type="entry name" value="Amino_acid_permease_CS"/>
</dbReference>
<proteinExistence type="predicted"/>
<feature type="domain" description="Amino acid permease/ SLC12A" evidence="8">
    <location>
        <begin position="19"/>
        <end position="446"/>
    </location>
</feature>
<evidence type="ECO:0000256" key="6">
    <source>
        <dbReference type="ARBA" id="ARBA00023136"/>
    </source>
</evidence>
<feature type="transmembrane region" description="Helical" evidence="7">
    <location>
        <begin position="97"/>
        <end position="122"/>
    </location>
</feature>
<feature type="transmembrane region" description="Helical" evidence="7">
    <location>
        <begin position="357"/>
        <end position="377"/>
    </location>
</feature>
<evidence type="ECO:0000256" key="1">
    <source>
        <dbReference type="ARBA" id="ARBA00004141"/>
    </source>
</evidence>
<evidence type="ECO:0000256" key="3">
    <source>
        <dbReference type="ARBA" id="ARBA00022692"/>
    </source>
</evidence>
<feature type="transmembrane region" description="Helical" evidence="7">
    <location>
        <begin position="244"/>
        <end position="265"/>
    </location>
</feature>
<keyword evidence="6 7" id="KW-0472">Membrane</keyword>